<evidence type="ECO:0000313" key="1">
    <source>
        <dbReference type="EMBL" id="MBB3154258.1"/>
    </source>
</evidence>
<name>A0A7W5CAR7_9BACL</name>
<evidence type="ECO:0008006" key="3">
    <source>
        <dbReference type="Google" id="ProtNLM"/>
    </source>
</evidence>
<comment type="caution">
    <text evidence="1">The sequence shown here is derived from an EMBL/GenBank/DDBJ whole genome shotgun (WGS) entry which is preliminary data.</text>
</comment>
<dbReference type="AlphaFoldDB" id="A0A7W5CAR7"/>
<accession>A0A7W5CAR7</accession>
<evidence type="ECO:0000313" key="2">
    <source>
        <dbReference type="Proteomes" id="UP000518605"/>
    </source>
</evidence>
<reference evidence="1 2" key="1">
    <citation type="submission" date="2020-08" db="EMBL/GenBank/DDBJ databases">
        <title>Genomic Encyclopedia of Type Strains, Phase III (KMG-III): the genomes of soil and plant-associated and newly described type strains.</title>
        <authorList>
            <person name="Whitman W."/>
        </authorList>
    </citation>
    <scope>NUCLEOTIDE SEQUENCE [LARGE SCALE GENOMIC DNA]</scope>
    <source>
        <strain evidence="1 2">CECT 8234</strain>
    </source>
</reference>
<keyword evidence="2" id="KW-1185">Reference proteome</keyword>
<proteinExistence type="predicted"/>
<gene>
    <name evidence="1" type="ORF">FHS16_004340</name>
</gene>
<dbReference type="EMBL" id="JACHXW010000015">
    <property type="protein sequence ID" value="MBB3154258.1"/>
    <property type="molecule type" value="Genomic_DNA"/>
</dbReference>
<dbReference type="Gene3D" id="3.40.50.720">
    <property type="entry name" value="NAD(P)-binding Rossmann-like Domain"/>
    <property type="match status" value="1"/>
</dbReference>
<dbReference type="RefSeq" id="WP_183567379.1">
    <property type="nucleotide sequence ID" value="NZ_CBCSLB010000016.1"/>
</dbReference>
<organism evidence="1 2">
    <name type="scientific">Paenibacillus endophyticus</name>
    <dbReference type="NCBI Taxonomy" id="1294268"/>
    <lineage>
        <taxon>Bacteria</taxon>
        <taxon>Bacillati</taxon>
        <taxon>Bacillota</taxon>
        <taxon>Bacilli</taxon>
        <taxon>Bacillales</taxon>
        <taxon>Paenibacillaceae</taxon>
        <taxon>Paenibacillus</taxon>
    </lineage>
</organism>
<dbReference type="Proteomes" id="UP000518605">
    <property type="component" value="Unassembled WGS sequence"/>
</dbReference>
<protein>
    <recommendedName>
        <fullName evidence="3">RCK N-terminal domain-containing protein</fullName>
    </recommendedName>
</protein>
<sequence length="132" mass="15226">MEEEQIIVAGLNEASQSFIRALQFRQLKFVVLTNSKQEAKQLRKHGITDVVFINSNDRNSWVPPVFRVREVFIFESSLALSCRFVQCCRSWTSEPIYVITQQWNPRAIYKGLGASHIVFTQTGEVSFLLNNK</sequence>